<keyword evidence="1" id="KW-1133">Transmembrane helix</keyword>
<protein>
    <submittedName>
        <fullName evidence="2">Carboxypeptidase family protein</fullName>
    </submittedName>
</protein>
<keyword evidence="2" id="KW-0378">Hydrolase</keyword>
<dbReference type="Gene3D" id="2.60.40.1120">
    <property type="entry name" value="Carboxypeptidase-like, regulatory domain"/>
    <property type="match status" value="1"/>
</dbReference>
<keyword evidence="2" id="KW-0645">Protease</keyword>
<reference evidence="2 3" key="1">
    <citation type="submission" date="2018-05" db="EMBL/GenBank/DDBJ databases">
        <title>Genomic Encyclopedia of Type Strains, Phase IV (KMG-IV): sequencing the most valuable type-strain genomes for metagenomic binning, comparative biology and taxonomic classification.</title>
        <authorList>
            <person name="Goeker M."/>
        </authorList>
    </citation>
    <scope>NUCLEOTIDE SEQUENCE [LARGE SCALE GENOMIC DNA]</scope>
    <source>
        <strain evidence="2 3">DSM 6462</strain>
    </source>
</reference>
<accession>A0A2V3TWA3</accession>
<dbReference type="AlphaFoldDB" id="A0A2V3TWA3"/>
<keyword evidence="1" id="KW-0472">Membrane</keyword>
<comment type="caution">
    <text evidence="2">The sequence shown here is derived from an EMBL/GenBank/DDBJ whole genome shotgun (WGS) entry which is preliminary data.</text>
</comment>
<dbReference type="InterPro" id="IPR008969">
    <property type="entry name" value="CarboxyPept-like_regulatory"/>
</dbReference>
<dbReference type="SUPFAM" id="SSF49464">
    <property type="entry name" value="Carboxypeptidase regulatory domain-like"/>
    <property type="match status" value="1"/>
</dbReference>
<keyword evidence="1" id="KW-0812">Transmembrane</keyword>
<evidence type="ECO:0000313" key="3">
    <source>
        <dbReference type="Proteomes" id="UP000248021"/>
    </source>
</evidence>
<sequence>MDDEDYQSPPWRKWLVNRFVMTPLIILLIAGAWDLYANTHNSGLVEGTVVDAAGNPVAGADVTLWTFNFTTFSEKGRTTSGPDGRFTFTDNPSHHIQVSATKPGVGSSQRRPIRLFFQSQDTRIQEPFVLSGGA</sequence>
<proteinExistence type="predicted"/>
<dbReference type="RefSeq" id="WP_110377861.1">
    <property type="nucleotide sequence ID" value="NZ_JAHBRY010000001.1"/>
</dbReference>
<gene>
    <name evidence="2" type="ORF">C7450_11576</name>
</gene>
<dbReference type="Proteomes" id="UP000248021">
    <property type="component" value="Unassembled WGS sequence"/>
</dbReference>
<dbReference type="OrthoDB" id="7270321at2"/>
<dbReference type="Pfam" id="PF13620">
    <property type="entry name" value="CarboxypepD_reg"/>
    <property type="match status" value="1"/>
</dbReference>
<evidence type="ECO:0000313" key="2">
    <source>
        <dbReference type="EMBL" id="PXW52877.1"/>
    </source>
</evidence>
<dbReference type="EMBL" id="QJJK01000015">
    <property type="protein sequence ID" value="PXW52877.1"/>
    <property type="molecule type" value="Genomic_DNA"/>
</dbReference>
<keyword evidence="3" id="KW-1185">Reference proteome</keyword>
<name>A0A2V3TWA3_9HYPH</name>
<keyword evidence="2" id="KW-0121">Carboxypeptidase</keyword>
<feature type="transmembrane region" description="Helical" evidence="1">
    <location>
        <begin position="15"/>
        <end position="36"/>
    </location>
</feature>
<dbReference type="GO" id="GO:0004180">
    <property type="term" value="F:carboxypeptidase activity"/>
    <property type="evidence" value="ECO:0007669"/>
    <property type="project" value="UniProtKB-KW"/>
</dbReference>
<evidence type="ECO:0000256" key="1">
    <source>
        <dbReference type="SAM" id="Phobius"/>
    </source>
</evidence>
<organism evidence="2 3">
    <name type="scientific">Chelatococcus asaccharovorans</name>
    <dbReference type="NCBI Taxonomy" id="28210"/>
    <lineage>
        <taxon>Bacteria</taxon>
        <taxon>Pseudomonadati</taxon>
        <taxon>Pseudomonadota</taxon>
        <taxon>Alphaproteobacteria</taxon>
        <taxon>Hyphomicrobiales</taxon>
        <taxon>Chelatococcaceae</taxon>
        <taxon>Chelatococcus</taxon>
    </lineage>
</organism>